<dbReference type="PANTHER" id="PTHR30204">
    <property type="entry name" value="REDOX-CYCLING DRUG-SENSING TRANSCRIPTIONAL ACTIVATOR SOXR"/>
    <property type="match status" value="1"/>
</dbReference>
<dbReference type="GO" id="GO:0003677">
    <property type="term" value="F:DNA binding"/>
    <property type="evidence" value="ECO:0007669"/>
    <property type="project" value="UniProtKB-KW"/>
</dbReference>
<evidence type="ECO:0000256" key="1">
    <source>
        <dbReference type="ARBA" id="ARBA00023125"/>
    </source>
</evidence>
<comment type="caution">
    <text evidence="3">The sequence shown here is derived from an EMBL/GenBank/DDBJ whole genome shotgun (WGS) entry which is preliminary data.</text>
</comment>
<dbReference type="PROSITE" id="PS00552">
    <property type="entry name" value="HTH_MERR_1"/>
    <property type="match status" value="1"/>
</dbReference>
<dbReference type="SMART" id="SM00422">
    <property type="entry name" value="HTH_MERR"/>
    <property type="match status" value="1"/>
</dbReference>
<keyword evidence="4" id="KW-1185">Reference proteome</keyword>
<evidence type="ECO:0000313" key="3">
    <source>
        <dbReference type="EMBL" id="PRY38024.1"/>
    </source>
</evidence>
<dbReference type="Proteomes" id="UP000239494">
    <property type="component" value="Unassembled WGS sequence"/>
</dbReference>
<dbReference type="OrthoDB" id="5296483at2"/>
<reference evidence="3 4" key="1">
    <citation type="submission" date="2018-03" db="EMBL/GenBank/DDBJ databases">
        <title>Genomic Encyclopedia of Archaeal and Bacterial Type Strains, Phase II (KMG-II): from individual species to whole genera.</title>
        <authorList>
            <person name="Goeker M."/>
        </authorList>
    </citation>
    <scope>NUCLEOTIDE SEQUENCE [LARGE SCALE GENOMIC DNA]</scope>
    <source>
        <strain evidence="3 4">DSM 44720</strain>
    </source>
</reference>
<dbReference type="Pfam" id="PF13411">
    <property type="entry name" value="MerR_1"/>
    <property type="match status" value="1"/>
</dbReference>
<dbReference type="PANTHER" id="PTHR30204:SF97">
    <property type="entry name" value="MERR FAMILY REGULATORY PROTEIN"/>
    <property type="match status" value="1"/>
</dbReference>
<dbReference type="AlphaFoldDB" id="A0A2T0SX69"/>
<dbReference type="InterPro" id="IPR000551">
    <property type="entry name" value="MerR-type_HTH_dom"/>
</dbReference>
<dbReference type="Gene3D" id="1.10.1660.10">
    <property type="match status" value="1"/>
</dbReference>
<accession>A0A2T0SX69</accession>
<sequence>MRIGDLAGKTGVAVRSLRYYEEQGLLTSVRGCGGQRQYDESAVERVDLIQLLYSAGLSSKAIRGLLPCVVSKASTPESRTALAAERERIDGQIADLVRARDKLDEIILFSGSPESGCTWVETAQV</sequence>
<protein>
    <submittedName>
        <fullName evidence="3">DNA-binding transcriptional MerR regulator</fullName>
    </submittedName>
</protein>
<keyword evidence="1 3" id="KW-0238">DNA-binding</keyword>
<dbReference type="GO" id="GO:0003700">
    <property type="term" value="F:DNA-binding transcription factor activity"/>
    <property type="evidence" value="ECO:0007669"/>
    <property type="project" value="InterPro"/>
</dbReference>
<name>A0A2T0SX69_9PSEU</name>
<dbReference type="EMBL" id="PVTF01000009">
    <property type="protein sequence ID" value="PRY38024.1"/>
    <property type="molecule type" value="Genomic_DNA"/>
</dbReference>
<dbReference type="RefSeq" id="WP_106191410.1">
    <property type="nucleotide sequence ID" value="NZ_PVTF01000009.1"/>
</dbReference>
<dbReference type="SUPFAM" id="SSF46955">
    <property type="entry name" value="Putative DNA-binding domain"/>
    <property type="match status" value="1"/>
</dbReference>
<dbReference type="InterPro" id="IPR009061">
    <property type="entry name" value="DNA-bd_dom_put_sf"/>
</dbReference>
<gene>
    <name evidence="3" type="ORF">CLV43_109244</name>
</gene>
<dbReference type="PRINTS" id="PR00040">
    <property type="entry name" value="HTHMERR"/>
</dbReference>
<evidence type="ECO:0000313" key="4">
    <source>
        <dbReference type="Proteomes" id="UP000239494"/>
    </source>
</evidence>
<evidence type="ECO:0000259" key="2">
    <source>
        <dbReference type="PROSITE" id="PS50937"/>
    </source>
</evidence>
<dbReference type="PROSITE" id="PS50937">
    <property type="entry name" value="HTH_MERR_2"/>
    <property type="match status" value="1"/>
</dbReference>
<feature type="domain" description="HTH merR-type" evidence="2">
    <location>
        <begin position="1"/>
        <end position="68"/>
    </location>
</feature>
<dbReference type="InterPro" id="IPR047057">
    <property type="entry name" value="MerR_fam"/>
</dbReference>
<dbReference type="CDD" id="cd01282">
    <property type="entry name" value="HTH_MerR-like_sg3"/>
    <property type="match status" value="1"/>
</dbReference>
<proteinExistence type="predicted"/>
<organism evidence="3 4">
    <name type="scientific">Umezawaea tangerina</name>
    <dbReference type="NCBI Taxonomy" id="84725"/>
    <lineage>
        <taxon>Bacteria</taxon>
        <taxon>Bacillati</taxon>
        <taxon>Actinomycetota</taxon>
        <taxon>Actinomycetes</taxon>
        <taxon>Pseudonocardiales</taxon>
        <taxon>Pseudonocardiaceae</taxon>
        <taxon>Umezawaea</taxon>
    </lineage>
</organism>